<sequence length="78" mass="8766">MVAITINQSYLDRVGRLIGDIYAAQMKEKEVYEYLGVSKTTWMNVKSGLAGQNTINRVLNGAETYVAGVLNERRKQIN</sequence>
<dbReference type="RefSeq" id="WP_135485738.1">
    <property type="nucleotide sequence ID" value="NZ_JARMWX010000049.1"/>
</dbReference>
<dbReference type="Proteomes" id="UP000297646">
    <property type="component" value="Unassembled WGS sequence"/>
</dbReference>
<accession>A0A4Z0S3R1</accession>
<reference evidence="1 2" key="1">
    <citation type="submission" date="2018-03" db="EMBL/GenBank/DDBJ databases">
        <title>Genome sequencing of Weissella confusa isolates.</title>
        <authorList>
            <person name="Kajala I."/>
            <person name="Baruah R."/>
            <person name="Bergsveinson J."/>
            <person name="Juvonen R."/>
            <person name="Ziola B."/>
        </authorList>
    </citation>
    <scope>NUCLEOTIDE SEQUENCE [LARGE SCALE GENOMIC DNA]</scope>
    <source>
        <strain evidence="1 2">VTT E-062653</strain>
    </source>
</reference>
<protein>
    <recommendedName>
        <fullName evidence="3">XRE family transcriptional regulator</fullName>
    </recommendedName>
</protein>
<gene>
    <name evidence="1" type="ORF">C6P11_02430</name>
</gene>
<evidence type="ECO:0008006" key="3">
    <source>
        <dbReference type="Google" id="ProtNLM"/>
    </source>
</evidence>
<proteinExistence type="predicted"/>
<dbReference type="OrthoDB" id="2148770at2"/>
<evidence type="ECO:0000313" key="2">
    <source>
        <dbReference type="Proteomes" id="UP000297646"/>
    </source>
</evidence>
<organism evidence="1 2">
    <name type="scientific">Weissella confusa</name>
    <name type="common">Lactobacillus confusus</name>
    <dbReference type="NCBI Taxonomy" id="1583"/>
    <lineage>
        <taxon>Bacteria</taxon>
        <taxon>Bacillati</taxon>
        <taxon>Bacillota</taxon>
        <taxon>Bacilli</taxon>
        <taxon>Lactobacillales</taxon>
        <taxon>Lactobacillaceae</taxon>
        <taxon>Weissella</taxon>
    </lineage>
</organism>
<evidence type="ECO:0000313" key="1">
    <source>
        <dbReference type="EMBL" id="TGE75218.1"/>
    </source>
</evidence>
<dbReference type="AlphaFoldDB" id="A0A4Z0S3R1"/>
<name>A0A4Z0S3R1_WEICO</name>
<comment type="caution">
    <text evidence="1">The sequence shown here is derived from an EMBL/GenBank/DDBJ whole genome shotgun (WGS) entry which is preliminary data.</text>
</comment>
<dbReference type="EMBL" id="PVSN01000015">
    <property type="protein sequence ID" value="TGE75218.1"/>
    <property type="molecule type" value="Genomic_DNA"/>
</dbReference>